<sequence>MHPLALARPGKGLRILCLGAHSDDMEIGAGGTILNWIAAGAVLEVHWCVASAAGPRESEARASAADFLKGVATVEVHIGGFRDGYLPAERAAVKDWVEGFKRRLDPDVVLTHRRDDAHQDHRLLCELAWNAFRDHLVLEVEIPKWDGDLGQPNLYVPLPDEILLRKVELLQRHFGTQRSKAWFDAETFMALARLRGVECRARYAEGFFARKLLLTD</sequence>
<dbReference type="AlphaFoldDB" id="A0A9X2T2M1"/>
<dbReference type="SUPFAM" id="SSF102588">
    <property type="entry name" value="LmbE-like"/>
    <property type="match status" value="1"/>
</dbReference>
<organism evidence="1 2">
    <name type="scientific">Ancylobacter mangrovi</name>
    <dbReference type="NCBI Taxonomy" id="2972472"/>
    <lineage>
        <taxon>Bacteria</taxon>
        <taxon>Pseudomonadati</taxon>
        <taxon>Pseudomonadota</taxon>
        <taxon>Alphaproteobacteria</taxon>
        <taxon>Hyphomicrobiales</taxon>
        <taxon>Xanthobacteraceae</taxon>
        <taxon>Ancylobacter</taxon>
    </lineage>
</organism>
<dbReference type="RefSeq" id="WP_258730903.1">
    <property type="nucleotide sequence ID" value="NZ_JANTHY010000001.1"/>
</dbReference>
<evidence type="ECO:0000313" key="2">
    <source>
        <dbReference type="Proteomes" id="UP001151088"/>
    </source>
</evidence>
<dbReference type="EMBL" id="JANTHZ010000001">
    <property type="protein sequence ID" value="MCS0493956.1"/>
    <property type="molecule type" value="Genomic_DNA"/>
</dbReference>
<dbReference type="InterPro" id="IPR024078">
    <property type="entry name" value="LmbE-like_dom_sf"/>
</dbReference>
<keyword evidence="2" id="KW-1185">Reference proteome</keyword>
<reference evidence="1" key="1">
    <citation type="submission" date="2022-08" db="EMBL/GenBank/DDBJ databases">
        <authorList>
            <person name="Li F."/>
        </authorList>
    </citation>
    <scope>NUCLEOTIDE SEQUENCE</scope>
    <source>
        <strain evidence="1">MQZ15Z-1</strain>
    </source>
</reference>
<protein>
    <submittedName>
        <fullName evidence="1">PIG-L family deacetylase</fullName>
    </submittedName>
</protein>
<dbReference type="Gene3D" id="3.40.50.10320">
    <property type="entry name" value="LmbE-like"/>
    <property type="match status" value="1"/>
</dbReference>
<evidence type="ECO:0000313" key="1">
    <source>
        <dbReference type="EMBL" id="MCS0493956.1"/>
    </source>
</evidence>
<dbReference type="Pfam" id="PF02585">
    <property type="entry name" value="PIG-L"/>
    <property type="match status" value="1"/>
</dbReference>
<comment type="caution">
    <text evidence="1">The sequence shown here is derived from an EMBL/GenBank/DDBJ whole genome shotgun (WGS) entry which is preliminary data.</text>
</comment>
<accession>A0A9X2T2M1</accession>
<name>A0A9X2T2M1_9HYPH</name>
<proteinExistence type="predicted"/>
<dbReference type="PANTHER" id="PTHR12993">
    <property type="entry name" value="N-ACETYLGLUCOSAMINYL-PHOSPHATIDYLINOSITOL DE-N-ACETYLASE-RELATED"/>
    <property type="match status" value="1"/>
</dbReference>
<dbReference type="GO" id="GO:0016811">
    <property type="term" value="F:hydrolase activity, acting on carbon-nitrogen (but not peptide) bonds, in linear amides"/>
    <property type="evidence" value="ECO:0007669"/>
    <property type="project" value="TreeGrafter"/>
</dbReference>
<gene>
    <name evidence="1" type="ORF">NVS89_02525</name>
</gene>
<dbReference type="Proteomes" id="UP001151088">
    <property type="component" value="Unassembled WGS sequence"/>
</dbReference>
<dbReference type="PANTHER" id="PTHR12993:SF30">
    <property type="entry name" value="N-ACETYL-ALPHA-D-GLUCOSAMINYL L-MALATE DEACETYLASE 1"/>
    <property type="match status" value="1"/>
</dbReference>
<dbReference type="InterPro" id="IPR003737">
    <property type="entry name" value="GlcNAc_PI_deacetylase-related"/>
</dbReference>